<proteinExistence type="predicted"/>
<dbReference type="Proteomes" id="UP001283361">
    <property type="component" value="Unassembled WGS sequence"/>
</dbReference>
<organism evidence="1 2">
    <name type="scientific">Elysia crispata</name>
    <name type="common">lettuce slug</name>
    <dbReference type="NCBI Taxonomy" id="231223"/>
    <lineage>
        <taxon>Eukaryota</taxon>
        <taxon>Metazoa</taxon>
        <taxon>Spiralia</taxon>
        <taxon>Lophotrochozoa</taxon>
        <taxon>Mollusca</taxon>
        <taxon>Gastropoda</taxon>
        <taxon>Heterobranchia</taxon>
        <taxon>Euthyneura</taxon>
        <taxon>Panpulmonata</taxon>
        <taxon>Sacoglossa</taxon>
        <taxon>Placobranchoidea</taxon>
        <taxon>Plakobranchidae</taxon>
        <taxon>Elysia</taxon>
    </lineage>
</organism>
<dbReference type="AlphaFoldDB" id="A0AAE1DW93"/>
<accession>A0AAE1DW93</accession>
<name>A0AAE1DW93_9GAST</name>
<gene>
    <name evidence="1" type="ORF">RRG08_045594</name>
</gene>
<sequence>MQNSGLLLAHYRPVLVAAHSLPQKVYETVTLTLATLVVIYSGHRWSRAYGWPYTVGEPWSSQDHSCLTLWENLGRVKITAALHCGRTLVESRSQLPYTVGEPWLSQDHSCLTLWENLGRVKITAALHCGRTLVESRSQLPYTVGEPWLSQDHSCLTLWENLG</sequence>
<reference evidence="1" key="1">
    <citation type="journal article" date="2023" name="G3 (Bethesda)">
        <title>A reference genome for the long-term kleptoplast-retaining sea slug Elysia crispata morphotype clarki.</title>
        <authorList>
            <person name="Eastman K.E."/>
            <person name="Pendleton A.L."/>
            <person name="Shaikh M.A."/>
            <person name="Suttiyut T."/>
            <person name="Ogas R."/>
            <person name="Tomko P."/>
            <person name="Gavelis G."/>
            <person name="Widhalm J.R."/>
            <person name="Wisecaver J.H."/>
        </authorList>
    </citation>
    <scope>NUCLEOTIDE SEQUENCE</scope>
    <source>
        <strain evidence="1">ECLA1</strain>
    </source>
</reference>
<evidence type="ECO:0000313" key="1">
    <source>
        <dbReference type="EMBL" id="KAK3785371.1"/>
    </source>
</evidence>
<protein>
    <submittedName>
        <fullName evidence="1">Uncharacterized protein</fullName>
    </submittedName>
</protein>
<comment type="caution">
    <text evidence="1">The sequence shown here is derived from an EMBL/GenBank/DDBJ whole genome shotgun (WGS) entry which is preliminary data.</text>
</comment>
<dbReference type="EMBL" id="JAWDGP010002132">
    <property type="protein sequence ID" value="KAK3785371.1"/>
    <property type="molecule type" value="Genomic_DNA"/>
</dbReference>
<keyword evidence="2" id="KW-1185">Reference proteome</keyword>
<evidence type="ECO:0000313" key="2">
    <source>
        <dbReference type="Proteomes" id="UP001283361"/>
    </source>
</evidence>